<dbReference type="RefSeq" id="WP_162364998.1">
    <property type="nucleotide sequence ID" value="NZ_WUBS01000003.1"/>
</dbReference>
<feature type="transmembrane region" description="Helical" evidence="1">
    <location>
        <begin position="283"/>
        <end position="304"/>
    </location>
</feature>
<reference evidence="2 3" key="1">
    <citation type="submission" date="2019-12" db="EMBL/GenBank/DDBJ databases">
        <authorList>
            <person name="Lee S.D."/>
        </authorList>
    </citation>
    <scope>NUCLEOTIDE SEQUENCE [LARGE SCALE GENOMIC DNA]</scope>
    <source>
        <strain evidence="2 3">SAP-6</strain>
    </source>
</reference>
<feature type="transmembrane region" description="Helical" evidence="1">
    <location>
        <begin position="130"/>
        <end position="149"/>
    </location>
</feature>
<feature type="transmembrane region" description="Helical" evidence="1">
    <location>
        <begin position="204"/>
        <end position="227"/>
    </location>
</feature>
<proteinExistence type="predicted"/>
<keyword evidence="3" id="KW-1185">Reference proteome</keyword>
<evidence type="ECO:0000313" key="3">
    <source>
        <dbReference type="Proteomes" id="UP000461443"/>
    </source>
</evidence>
<dbReference type="EMBL" id="WUBS01000003">
    <property type="protein sequence ID" value="NDL62289.1"/>
    <property type="molecule type" value="Genomic_DNA"/>
</dbReference>
<sequence length="430" mass="48705">MLLFALGIACLAIRNPDPLINPVVYAEDGVWVADALTNGWLNTYLHARPDYFVFFNIFTLHISSVISSALSGNPLFFLPQSIAFVSYGFYSFVSVLAFITIKRISNNYFAFLIYFITLMIPLGMSQNEIIGRLLQIGFYMPFITLCLFFSREKIASRNFRLSIDALITLAAATNPVVFSVAGIYTIRKFITSNDKKYFFNEHMLLLIMLGVLFLIIAPKMIGVGGIVEKFDGKNLIELITARSILYPFVFKFYSELNDVYSIILTIAYVLFCAFSYRKTNSKTIQDIIVITSCALVIYIAATVFGRPVLTGMLSGYQVTFLDRYFMGINIISVFLFVICLTQLSIGIKTQIITKIIYLSLLINYIINAGLIIENYSTRQAGKTTLFFSEQLCLAEKSEDPDSLTIKIYPVPEWEMKVPSIYVNMLQCRKN</sequence>
<organism evidence="2 3">
    <name type="scientific">Acerihabitans arboris</name>
    <dbReference type="NCBI Taxonomy" id="2691583"/>
    <lineage>
        <taxon>Bacteria</taxon>
        <taxon>Pseudomonadati</taxon>
        <taxon>Pseudomonadota</taxon>
        <taxon>Gammaproteobacteria</taxon>
        <taxon>Enterobacterales</taxon>
        <taxon>Pectobacteriaceae</taxon>
        <taxon>Acerihabitans</taxon>
    </lineage>
</organism>
<keyword evidence="1" id="KW-0812">Transmembrane</keyword>
<evidence type="ECO:0000313" key="2">
    <source>
        <dbReference type="EMBL" id="NDL62289.1"/>
    </source>
</evidence>
<feature type="transmembrane region" description="Helical" evidence="1">
    <location>
        <begin position="108"/>
        <end position="124"/>
    </location>
</feature>
<comment type="caution">
    <text evidence="2">The sequence shown here is derived from an EMBL/GenBank/DDBJ whole genome shotgun (WGS) entry which is preliminary data.</text>
</comment>
<feature type="transmembrane region" description="Helical" evidence="1">
    <location>
        <begin position="324"/>
        <end position="343"/>
    </location>
</feature>
<keyword evidence="1" id="KW-0472">Membrane</keyword>
<reference evidence="2 3" key="2">
    <citation type="submission" date="2020-02" db="EMBL/GenBank/DDBJ databases">
        <title>The new genus of Enterobacteriales.</title>
        <authorList>
            <person name="Kim I.S."/>
        </authorList>
    </citation>
    <scope>NUCLEOTIDE SEQUENCE [LARGE SCALE GENOMIC DNA]</scope>
    <source>
        <strain evidence="2 3">SAP-6</strain>
    </source>
</reference>
<dbReference type="AlphaFoldDB" id="A0A845SEK2"/>
<feature type="transmembrane region" description="Helical" evidence="1">
    <location>
        <begin position="259"/>
        <end position="276"/>
    </location>
</feature>
<keyword evidence="1" id="KW-1133">Transmembrane helix</keyword>
<gene>
    <name evidence="2" type="ORF">GRH90_05915</name>
</gene>
<evidence type="ECO:0000256" key="1">
    <source>
        <dbReference type="SAM" id="Phobius"/>
    </source>
</evidence>
<accession>A0A845SEK2</accession>
<feature type="transmembrane region" description="Helical" evidence="1">
    <location>
        <begin position="81"/>
        <end position="101"/>
    </location>
</feature>
<name>A0A845SEK2_9GAMM</name>
<protein>
    <submittedName>
        <fullName evidence="2">Uncharacterized protein</fullName>
    </submittedName>
</protein>
<dbReference type="Proteomes" id="UP000461443">
    <property type="component" value="Unassembled WGS sequence"/>
</dbReference>